<proteinExistence type="predicted"/>
<evidence type="ECO:0000313" key="2">
    <source>
        <dbReference type="EMBL" id="MBL0386446.1"/>
    </source>
</evidence>
<keyword evidence="1" id="KW-0472">Membrane</keyword>
<keyword evidence="1" id="KW-1133">Transmembrane helix</keyword>
<feature type="transmembrane region" description="Helical" evidence="1">
    <location>
        <begin position="7"/>
        <end position="28"/>
    </location>
</feature>
<dbReference type="RefSeq" id="WP_201632974.1">
    <property type="nucleotide sequence ID" value="NZ_JAEQNB010000002.1"/>
</dbReference>
<sequence>MEKGRLRIWVPAILVILVSAALIAYYYYSIPTRVPGQRPPMGEGMGNGQRPPGMHKEEGNEIFTLLGNIAIAFGGLSFWWFLFKKKLGTPNNLIKKTGKLLYKVHTYTGYIALILVTIHGGYYLITKFSDAKVKSGLAGFLLLLALAIYGMLFQRVKNKDMRKTHFVLTNAWLVVLCIHAGGFFFFMICATVVVWGLVWYLSKNAKKPELRPEN</sequence>
<comment type="caution">
    <text evidence="2">The sequence shown here is derived from an EMBL/GenBank/DDBJ whole genome shotgun (WGS) entry which is preliminary data.</text>
</comment>
<feature type="transmembrane region" description="Helical" evidence="1">
    <location>
        <begin position="137"/>
        <end position="153"/>
    </location>
</feature>
<feature type="transmembrane region" description="Helical" evidence="1">
    <location>
        <begin position="62"/>
        <end position="83"/>
    </location>
</feature>
<keyword evidence="1" id="KW-0812">Transmembrane</keyword>
<protein>
    <recommendedName>
        <fullName evidence="4">Ferric oxidoreductase domain-containing protein</fullName>
    </recommendedName>
</protein>
<evidence type="ECO:0008006" key="4">
    <source>
        <dbReference type="Google" id="ProtNLM"/>
    </source>
</evidence>
<reference evidence="2 3" key="1">
    <citation type="submission" date="2021-01" db="EMBL/GenBank/DDBJ databases">
        <title>Tumebacillus sp. strain ITR2 16S ribosomal RNA gene Genome sequencing and assembly.</title>
        <authorList>
            <person name="Kang M."/>
        </authorList>
    </citation>
    <scope>NUCLEOTIDE SEQUENCE [LARGE SCALE GENOMIC DNA]</scope>
    <source>
        <strain evidence="2 3">ITR2</strain>
    </source>
</reference>
<dbReference type="EMBL" id="JAEQNB010000002">
    <property type="protein sequence ID" value="MBL0386446.1"/>
    <property type="molecule type" value="Genomic_DNA"/>
</dbReference>
<feature type="transmembrane region" description="Helical" evidence="1">
    <location>
        <begin position="173"/>
        <end position="201"/>
    </location>
</feature>
<feature type="transmembrane region" description="Helical" evidence="1">
    <location>
        <begin position="104"/>
        <end position="125"/>
    </location>
</feature>
<accession>A0ABS1J847</accession>
<organism evidence="2 3">
    <name type="scientific">Tumebacillus amylolyticus</name>
    <dbReference type="NCBI Taxonomy" id="2801339"/>
    <lineage>
        <taxon>Bacteria</taxon>
        <taxon>Bacillati</taxon>
        <taxon>Bacillota</taxon>
        <taxon>Bacilli</taxon>
        <taxon>Bacillales</taxon>
        <taxon>Alicyclobacillaceae</taxon>
        <taxon>Tumebacillus</taxon>
    </lineage>
</organism>
<dbReference type="Proteomes" id="UP000602284">
    <property type="component" value="Unassembled WGS sequence"/>
</dbReference>
<gene>
    <name evidence="2" type="ORF">JJB07_07280</name>
</gene>
<keyword evidence="3" id="KW-1185">Reference proteome</keyword>
<name>A0ABS1J847_9BACL</name>
<evidence type="ECO:0000256" key="1">
    <source>
        <dbReference type="SAM" id="Phobius"/>
    </source>
</evidence>
<evidence type="ECO:0000313" key="3">
    <source>
        <dbReference type="Proteomes" id="UP000602284"/>
    </source>
</evidence>